<name>A0A1C3ZJ16_9GAMM</name>
<evidence type="ECO:0000313" key="2">
    <source>
        <dbReference type="EMBL" id="SCB82335.1"/>
    </source>
</evidence>
<dbReference type="RefSeq" id="WP_091120266.1">
    <property type="nucleotide sequence ID" value="NZ_FMBA01000005.1"/>
</dbReference>
<gene>
    <name evidence="2" type="ORF">GA0061080_100518</name>
</gene>
<organism evidence="2 3">
    <name type="scientific">Gilliamella intestini</name>
    <dbReference type="NCBI Taxonomy" id="1798183"/>
    <lineage>
        <taxon>Bacteria</taxon>
        <taxon>Pseudomonadati</taxon>
        <taxon>Pseudomonadota</taxon>
        <taxon>Gammaproteobacteria</taxon>
        <taxon>Orbales</taxon>
        <taxon>Orbaceae</taxon>
        <taxon>Gilliamella</taxon>
    </lineage>
</organism>
<dbReference type="InterPro" id="IPR009677">
    <property type="entry name" value="DUF1266"/>
</dbReference>
<accession>A0A1C3ZJ16</accession>
<proteinExistence type="predicted"/>
<dbReference type="Pfam" id="PF06889">
    <property type="entry name" value="DUF1266"/>
    <property type="match status" value="1"/>
</dbReference>
<dbReference type="EMBL" id="FMBA01000005">
    <property type="protein sequence ID" value="SCB82335.1"/>
    <property type="molecule type" value="Genomic_DNA"/>
</dbReference>
<feature type="domain" description="DUF1266" evidence="1">
    <location>
        <begin position="42"/>
        <end position="213"/>
    </location>
</feature>
<dbReference type="OrthoDB" id="8970044at2"/>
<evidence type="ECO:0000259" key="1">
    <source>
        <dbReference type="Pfam" id="PF06889"/>
    </source>
</evidence>
<keyword evidence="3" id="KW-1185">Reference proteome</keyword>
<evidence type="ECO:0000313" key="3">
    <source>
        <dbReference type="Proteomes" id="UP000199698"/>
    </source>
</evidence>
<dbReference type="AlphaFoldDB" id="A0A1C3ZJ16"/>
<reference evidence="3" key="1">
    <citation type="submission" date="2016-08" db="EMBL/GenBank/DDBJ databases">
        <authorList>
            <person name="Varghese N."/>
            <person name="Submissions Spin"/>
        </authorList>
    </citation>
    <scope>NUCLEOTIDE SEQUENCE [LARGE SCALE GENOMIC DNA]</scope>
    <source>
        <strain evidence="3">R-53144</strain>
    </source>
</reference>
<dbReference type="STRING" id="1798183.GA0061080_100518"/>
<protein>
    <recommendedName>
        <fullName evidence="1">DUF1266 domain-containing protein</fullName>
    </recommendedName>
</protein>
<dbReference type="Proteomes" id="UP000199698">
    <property type="component" value="Unassembled WGS sequence"/>
</dbReference>
<sequence>MNQDCVDWLYGLSAPMVALNKKYGASYTSPSFFPDRTFVDMADDWGIDSREKLLNCVFDMVDDGHAPMLSRYYAMYSRFSESQWRDYCQAQDDYQKVLLTFVEQTFCVCGYGGIRSWDYARMGYLLRNGTTNKYISEEEALWIFSRIAERSQYFYSSWHHYFAGWSIGFQYWETLNNKEDLEALRCELTRASQTHTMKILINDEDSPCNRLAWYIDIDELEKPESLAEYDWS</sequence>